<dbReference type="InterPro" id="IPR018060">
    <property type="entry name" value="HTH_AraC"/>
</dbReference>
<proteinExistence type="predicted"/>
<evidence type="ECO:0000259" key="4">
    <source>
        <dbReference type="PROSITE" id="PS01124"/>
    </source>
</evidence>
<dbReference type="InterPro" id="IPR009057">
    <property type="entry name" value="Homeodomain-like_sf"/>
</dbReference>
<reference evidence="5 6" key="1">
    <citation type="journal article" date="2016" name="Front. Microbiol.">
        <title>Comprehensive Phylogenetic Analysis of Bovine Non-aureus Staphylococci Species Based on Whole-Genome Sequencing.</title>
        <authorList>
            <person name="Naushad S."/>
            <person name="Barkema H.W."/>
            <person name="Luby C."/>
            <person name="Condas L.A."/>
            <person name="Nobrega D.B."/>
            <person name="Carson D.A."/>
            <person name="De Buck J."/>
        </authorList>
    </citation>
    <scope>NUCLEOTIDE SEQUENCE [LARGE SCALE GENOMIC DNA]</scope>
    <source>
        <strain evidence="5 6">SNUC 4554</strain>
    </source>
</reference>
<evidence type="ECO:0000256" key="3">
    <source>
        <dbReference type="ARBA" id="ARBA00023163"/>
    </source>
</evidence>
<dbReference type="RefSeq" id="WP_039067278.1">
    <property type="nucleotide sequence ID" value="NZ_CP188207.1"/>
</dbReference>
<dbReference type="PANTHER" id="PTHR43280">
    <property type="entry name" value="ARAC-FAMILY TRANSCRIPTIONAL REGULATOR"/>
    <property type="match status" value="1"/>
</dbReference>
<dbReference type="GO" id="GO:0043565">
    <property type="term" value="F:sequence-specific DNA binding"/>
    <property type="evidence" value="ECO:0007669"/>
    <property type="project" value="InterPro"/>
</dbReference>
<organism evidence="5 6">
    <name type="scientific">Staphylococcus shinii</name>
    <dbReference type="NCBI Taxonomy" id="2912228"/>
    <lineage>
        <taxon>Bacteria</taxon>
        <taxon>Bacillati</taxon>
        <taxon>Bacillota</taxon>
        <taxon>Bacilli</taxon>
        <taxon>Bacillales</taxon>
        <taxon>Staphylococcaceae</taxon>
        <taxon>Staphylococcus</taxon>
    </lineage>
</organism>
<protein>
    <submittedName>
        <fullName evidence="5">AraC family transcriptional regulator</fullName>
    </submittedName>
</protein>
<dbReference type="EMBL" id="QXUF01000136">
    <property type="protein sequence ID" value="RIM97053.1"/>
    <property type="molecule type" value="Genomic_DNA"/>
</dbReference>
<dbReference type="NCBIfam" id="NF033869">
    <property type="entry name" value="viru_reg_Rsp"/>
    <property type="match status" value="1"/>
</dbReference>
<dbReference type="AlphaFoldDB" id="A0A418ICC6"/>
<keyword evidence="1" id="KW-0805">Transcription regulation</keyword>
<dbReference type="GO" id="GO:0003700">
    <property type="term" value="F:DNA-binding transcription factor activity"/>
    <property type="evidence" value="ECO:0007669"/>
    <property type="project" value="InterPro"/>
</dbReference>
<dbReference type="OrthoDB" id="2402133at2"/>
<gene>
    <name evidence="5" type="ORF">BU112_13220</name>
</gene>
<name>A0A418ICC6_9STAP</name>
<evidence type="ECO:0000313" key="5">
    <source>
        <dbReference type="EMBL" id="RIM97053.1"/>
    </source>
</evidence>
<feature type="domain" description="HTH araC/xylS-type" evidence="4">
    <location>
        <begin position="151"/>
        <end position="249"/>
    </location>
</feature>
<dbReference type="Pfam" id="PF12833">
    <property type="entry name" value="HTH_18"/>
    <property type="match status" value="1"/>
</dbReference>
<dbReference type="SMART" id="SM00342">
    <property type="entry name" value="HTH_ARAC"/>
    <property type="match status" value="1"/>
</dbReference>
<dbReference type="Gene3D" id="1.10.10.60">
    <property type="entry name" value="Homeodomain-like"/>
    <property type="match status" value="2"/>
</dbReference>
<accession>A0A418ICC6</accession>
<keyword evidence="2" id="KW-0238">DNA-binding</keyword>
<keyword evidence="3" id="KW-0804">Transcription</keyword>
<evidence type="ECO:0000256" key="1">
    <source>
        <dbReference type="ARBA" id="ARBA00023015"/>
    </source>
</evidence>
<evidence type="ECO:0000313" key="6">
    <source>
        <dbReference type="Proteomes" id="UP000286317"/>
    </source>
</evidence>
<evidence type="ECO:0000256" key="2">
    <source>
        <dbReference type="ARBA" id="ARBA00023125"/>
    </source>
</evidence>
<comment type="caution">
    <text evidence="5">The sequence shown here is derived from an EMBL/GenBank/DDBJ whole genome shotgun (WGS) entry which is preliminary data.</text>
</comment>
<dbReference type="SUPFAM" id="SSF46689">
    <property type="entry name" value="Homeodomain-like"/>
    <property type="match status" value="1"/>
</dbReference>
<dbReference type="PROSITE" id="PS01124">
    <property type="entry name" value="HTH_ARAC_FAMILY_2"/>
    <property type="match status" value="1"/>
</dbReference>
<dbReference type="Proteomes" id="UP000286317">
    <property type="component" value="Unassembled WGS sequence"/>
</dbReference>
<sequence>MKNTTLCIHEFLNTHTQRCIHQVIILFSLNNKLDVTLNGHQLSAENHIIIINHNDLYHISDAEQVVEMCIPIQQFTKTVKSFFNFYYNYKLLNSNEYLKFQILTMIQQLSQCESIESPMLNEIITIINKETRVEHDFIYIPSIHTENTLLNNITDFIKAHVAEPLSSKDVSSTFYISAPYISILFKKYLGISFKHYITSLKIALSLADLIQTKHAIYHISEHYGFNHYSNYIHQFKFFLNITPNEFRKSVHNLHQDNIVLINNDLNRFKSQIDIITKEKPGPLKQLHIDIEQLDFKDWAKTPTIFIHIDSLMDIIQSDLNSKLNFKDLTDAYVLINNVRNFSLENLSLTGMIDFIDSLFSDYVGIALRIKSMTQFDFIEGLISQFLKFKPEYAKQQQNYNFLILFDASHLSLKDVNRLYIKIKNLNFNIKMAITIEGVIEQVTSLKHAFTLLQRFNFDYHFIDIEQVQVRKLLNKKGEGFNNSMSYYDYYNKVIKASHIDTSKFVYTKLTKQCFKFYEEHYPLEITDLMCHILILLNRGCGVGYELMRKEKDDVALMNSHGIYEPLMYLYQFIKPFIGKAISIHKNFIMLKERDEFHLLLFNSINHRTSPKDVLNVVLKQSLLNSNITLFIQTLNREHGFIDYALPPSFNDIYIERSLLRYIEQSTIPKAEIRQFTEFKSSLEFILHYDELKYIRILQS</sequence>
<keyword evidence="6" id="KW-1185">Reference proteome</keyword>
<dbReference type="PANTHER" id="PTHR43280:SF26">
    <property type="entry name" value="ARAC-FAMILY TRANSCRIPTIONAL REGULATOR"/>
    <property type="match status" value="1"/>
</dbReference>